<accession>A0A1K0JJT4</accession>
<proteinExistence type="predicted"/>
<protein>
    <submittedName>
        <fullName evidence="1">Uncharacterized protein</fullName>
    </submittedName>
</protein>
<gene>
    <name evidence="1" type="ORF">CNECB9_5340010</name>
</gene>
<sequence>MTGVEKGMEAIFQYTEQALHVSFLILSQPAMADGQMRRALIRAMEGVPLLAGRQ</sequence>
<dbReference type="AlphaFoldDB" id="A0A1K0JJT4"/>
<dbReference type="EMBL" id="FMSH01000484">
    <property type="protein sequence ID" value="SCU95560.1"/>
    <property type="molecule type" value="Genomic_DNA"/>
</dbReference>
<organism evidence="1">
    <name type="scientific">Cupriavidus necator</name>
    <name type="common">Alcaligenes eutrophus</name>
    <name type="synonym">Ralstonia eutropha</name>
    <dbReference type="NCBI Taxonomy" id="106590"/>
    <lineage>
        <taxon>Bacteria</taxon>
        <taxon>Pseudomonadati</taxon>
        <taxon>Pseudomonadota</taxon>
        <taxon>Betaproteobacteria</taxon>
        <taxon>Burkholderiales</taxon>
        <taxon>Burkholderiaceae</taxon>
        <taxon>Cupriavidus</taxon>
    </lineage>
</organism>
<reference evidence="1" key="1">
    <citation type="submission" date="2016-09" db="EMBL/GenBank/DDBJ databases">
        <authorList>
            <person name="Capua I."/>
            <person name="De Benedictis P."/>
            <person name="Joannis T."/>
            <person name="Lombin L.H."/>
            <person name="Cattoli G."/>
        </authorList>
    </citation>
    <scope>NUCLEOTIDE SEQUENCE</scope>
    <source>
        <strain evidence="1">B9</strain>
    </source>
</reference>
<evidence type="ECO:0000313" key="1">
    <source>
        <dbReference type="EMBL" id="SCU95560.1"/>
    </source>
</evidence>
<name>A0A1K0JJT4_CUPNE</name>